<evidence type="ECO:0000313" key="2">
    <source>
        <dbReference type="Proteomes" id="UP000331127"/>
    </source>
</evidence>
<protein>
    <submittedName>
        <fullName evidence="1">Uncharacterized protein</fullName>
    </submittedName>
</protein>
<accession>A0A5M3WCB1</accession>
<name>A0A5M3WCB1_9ACTN</name>
<reference evidence="1 2" key="1">
    <citation type="submission" date="2019-10" db="EMBL/GenBank/DDBJ databases">
        <title>Whole genome shotgun sequence of Acrocarpospora macrocephala NBRC 16266.</title>
        <authorList>
            <person name="Ichikawa N."/>
            <person name="Kimura A."/>
            <person name="Kitahashi Y."/>
            <person name="Komaki H."/>
            <person name="Oguchi A."/>
        </authorList>
    </citation>
    <scope>NUCLEOTIDE SEQUENCE [LARGE SCALE GENOMIC DNA]</scope>
    <source>
        <strain evidence="1 2">NBRC 16266</strain>
    </source>
</reference>
<dbReference type="AlphaFoldDB" id="A0A5M3WCB1"/>
<evidence type="ECO:0000313" key="1">
    <source>
        <dbReference type="EMBL" id="GES06697.1"/>
    </source>
</evidence>
<comment type="caution">
    <text evidence="1">The sequence shown here is derived from an EMBL/GenBank/DDBJ whole genome shotgun (WGS) entry which is preliminary data.</text>
</comment>
<gene>
    <name evidence="1" type="ORF">Amac_002920</name>
</gene>
<sequence>MMLIVQRIVIRWTKRGRGAEEAAKRRGVPTACSLPPPPDAQLTCHDILADQRTGYEPVGVLDGLDLPAQLNGLRFEQAGPDMRVMRAPVWASYPTNRHPGQVFLLNPGSRARYQANFRFSGSSTEWYYEQWTINIALSPFRHDLFLDEKFDFTKDERVSLYGGRSTQQSGKDL</sequence>
<proteinExistence type="predicted"/>
<dbReference type="OrthoDB" id="3295282at2"/>
<organism evidence="1 2">
    <name type="scientific">Acrocarpospora macrocephala</name>
    <dbReference type="NCBI Taxonomy" id="150177"/>
    <lineage>
        <taxon>Bacteria</taxon>
        <taxon>Bacillati</taxon>
        <taxon>Actinomycetota</taxon>
        <taxon>Actinomycetes</taxon>
        <taxon>Streptosporangiales</taxon>
        <taxon>Streptosporangiaceae</taxon>
        <taxon>Acrocarpospora</taxon>
    </lineage>
</organism>
<dbReference type="Proteomes" id="UP000331127">
    <property type="component" value="Unassembled WGS sequence"/>
</dbReference>
<dbReference type="EMBL" id="BLAE01000003">
    <property type="protein sequence ID" value="GES06697.1"/>
    <property type="molecule type" value="Genomic_DNA"/>
</dbReference>
<dbReference type="RefSeq" id="WP_155352411.1">
    <property type="nucleotide sequence ID" value="NZ_BAAAHL010000022.1"/>
</dbReference>
<keyword evidence="2" id="KW-1185">Reference proteome</keyword>